<gene>
    <name evidence="1" type="ORF">B1B_04097</name>
</gene>
<comment type="caution">
    <text evidence="1">The sequence shown here is derived from an EMBL/GenBank/DDBJ whole genome shotgun (WGS) entry which is preliminary data.</text>
</comment>
<accession>T1BU15</accession>
<reference evidence="1" key="1">
    <citation type="submission" date="2013-08" db="EMBL/GenBank/DDBJ databases">
        <authorList>
            <person name="Mendez C."/>
            <person name="Richter M."/>
            <person name="Ferrer M."/>
            <person name="Sanchez J."/>
        </authorList>
    </citation>
    <scope>NUCLEOTIDE SEQUENCE</scope>
</reference>
<dbReference type="EMBL" id="AUZY01002565">
    <property type="protein sequence ID" value="EQD72048.1"/>
    <property type="molecule type" value="Genomic_DNA"/>
</dbReference>
<evidence type="ECO:0000313" key="1">
    <source>
        <dbReference type="EMBL" id="EQD72048.1"/>
    </source>
</evidence>
<feature type="non-terminal residue" evidence="1">
    <location>
        <position position="101"/>
    </location>
</feature>
<name>T1BU15_9ZZZZ</name>
<protein>
    <submittedName>
        <fullName evidence="1">Transposase</fullName>
    </submittedName>
</protein>
<sequence length="101" mass="11305">MVYHNGARGVRESDQRNGALAEITAALGKLSEQGAAWSEAKLHKAIREVVGRWAPYLEVRVTRKGKEKGPRVTWSYHQHALRAAERRDGKFALLVTDPKLS</sequence>
<proteinExistence type="predicted"/>
<dbReference type="AlphaFoldDB" id="T1BU15"/>
<reference evidence="1" key="2">
    <citation type="journal article" date="2014" name="ISME J.">
        <title>Microbial stratification in low pH oxic and suboxic macroscopic growths along an acid mine drainage.</title>
        <authorList>
            <person name="Mendez-Garcia C."/>
            <person name="Mesa V."/>
            <person name="Sprenger R.R."/>
            <person name="Richter M."/>
            <person name="Diez M.S."/>
            <person name="Solano J."/>
            <person name="Bargiela R."/>
            <person name="Golyshina O.V."/>
            <person name="Manteca A."/>
            <person name="Ramos J.L."/>
            <person name="Gallego J.R."/>
            <person name="Llorente I."/>
            <person name="Martins Dos Santos V.A."/>
            <person name="Jensen O.N."/>
            <person name="Pelaez A.I."/>
            <person name="Sanchez J."/>
            <person name="Ferrer M."/>
        </authorList>
    </citation>
    <scope>NUCLEOTIDE SEQUENCE</scope>
</reference>
<organism evidence="1">
    <name type="scientific">mine drainage metagenome</name>
    <dbReference type="NCBI Taxonomy" id="410659"/>
    <lineage>
        <taxon>unclassified sequences</taxon>
        <taxon>metagenomes</taxon>
        <taxon>ecological metagenomes</taxon>
    </lineage>
</organism>